<proteinExistence type="predicted"/>
<evidence type="ECO:0000256" key="3">
    <source>
        <dbReference type="ARBA" id="ARBA00023125"/>
    </source>
</evidence>
<dbReference type="PROSITE" id="PS50863">
    <property type="entry name" value="B3"/>
    <property type="match status" value="2"/>
</dbReference>
<dbReference type="InterPro" id="IPR050655">
    <property type="entry name" value="Plant_B3_domain"/>
</dbReference>
<accession>A0A067DTA1</accession>
<dbReference type="InterPro" id="IPR015300">
    <property type="entry name" value="DNA-bd_pseudobarrel_sf"/>
</dbReference>
<dbReference type="PANTHER" id="PTHR31920:SF51">
    <property type="entry name" value="BINDING PROTEIN, PUTATIVE-RELATED"/>
    <property type="match status" value="1"/>
</dbReference>
<gene>
    <name evidence="7" type="ORF">CISIN_1g042542mg</name>
</gene>
<dbReference type="eggNOG" id="ENOG502S27N">
    <property type="taxonomic scope" value="Eukaryota"/>
</dbReference>
<evidence type="ECO:0000256" key="4">
    <source>
        <dbReference type="ARBA" id="ARBA00023163"/>
    </source>
</evidence>
<dbReference type="Pfam" id="PF02362">
    <property type="entry name" value="B3"/>
    <property type="match status" value="2"/>
</dbReference>
<dbReference type="Gene3D" id="2.40.330.10">
    <property type="entry name" value="DNA-binding pseudobarrel domain"/>
    <property type="match status" value="2"/>
</dbReference>
<dbReference type="Proteomes" id="UP000027120">
    <property type="component" value="Unassembled WGS sequence"/>
</dbReference>
<keyword evidence="3" id="KW-0238">DNA-binding</keyword>
<dbReference type="InterPro" id="IPR003340">
    <property type="entry name" value="B3_DNA-bd"/>
</dbReference>
<evidence type="ECO:0000256" key="2">
    <source>
        <dbReference type="ARBA" id="ARBA00023015"/>
    </source>
</evidence>
<dbReference type="SMR" id="A0A067DTA1"/>
<evidence type="ECO:0000259" key="6">
    <source>
        <dbReference type="PROSITE" id="PS50863"/>
    </source>
</evidence>
<keyword evidence="8" id="KW-1185">Reference proteome</keyword>
<feature type="domain" description="TF-B3" evidence="6">
    <location>
        <begin position="267"/>
        <end position="359"/>
    </location>
</feature>
<dbReference type="AlphaFoldDB" id="A0A067DTA1"/>
<evidence type="ECO:0000313" key="7">
    <source>
        <dbReference type="EMBL" id="KDO46199.1"/>
    </source>
</evidence>
<sequence length="359" mass="41392">MAFRRRAEPKMASSMKKTNSLFFQVILAVTIEDKKMKIPQNFVGRFGDELSYVATLTNPKGYVVRIGITKKEGKIWFDDGWNEFVQYHSIGVGYFVVFQYRKNSKFQVFVFNTTTFEIQYPSRNMFPPSRQNQATVNSSKSKNGCKMQSKTYRMEELEVNDELDNVNDSIQDIIGTSNSEGSVHAKVHLSETQCLSVQETDLKIDSTKFKKAKHNLKYELRADSVDQIKSIALLEDMDTYDCESRMTLEEKQEAINVARFLKPEKPSFLVFLRASNMQLNCVYVPNSFARKYFNGEECVTIQDSDGRKLAVKVKVSCSKCLLTRWGKFFKKTNVKEGDILFFEMIQMKNILLKVSVFNA</sequence>
<comment type="subcellular location">
    <subcellularLocation>
        <location evidence="1">Nucleus</location>
    </subcellularLocation>
</comment>
<dbReference type="PaxDb" id="2711-XP_006487172.1"/>
<organism evidence="7 8">
    <name type="scientific">Citrus sinensis</name>
    <name type="common">Sweet orange</name>
    <name type="synonym">Citrus aurantium var. sinensis</name>
    <dbReference type="NCBI Taxonomy" id="2711"/>
    <lineage>
        <taxon>Eukaryota</taxon>
        <taxon>Viridiplantae</taxon>
        <taxon>Streptophyta</taxon>
        <taxon>Embryophyta</taxon>
        <taxon>Tracheophyta</taxon>
        <taxon>Spermatophyta</taxon>
        <taxon>Magnoliopsida</taxon>
        <taxon>eudicotyledons</taxon>
        <taxon>Gunneridae</taxon>
        <taxon>Pentapetalae</taxon>
        <taxon>rosids</taxon>
        <taxon>malvids</taxon>
        <taxon>Sapindales</taxon>
        <taxon>Rutaceae</taxon>
        <taxon>Aurantioideae</taxon>
        <taxon>Citrus</taxon>
    </lineage>
</organism>
<reference evidence="7 8" key="1">
    <citation type="submission" date="2014-04" db="EMBL/GenBank/DDBJ databases">
        <authorList>
            <consortium name="International Citrus Genome Consortium"/>
            <person name="Gmitter F."/>
            <person name="Chen C."/>
            <person name="Farmerie W."/>
            <person name="Harkins T."/>
            <person name="Desany B."/>
            <person name="Mohiuddin M."/>
            <person name="Kodira C."/>
            <person name="Borodovsky M."/>
            <person name="Lomsadze A."/>
            <person name="Burns P."/>
            <person name="Jenkins J."/>
            <person name="Prochnik S."/>
            <person name="Shu S."/>
            <person name="Chapman J."/>
            <person name="Pitluck S."/>
            <person name="Schmutz J."/>
            <person name="Rokhsar D."/>
        </authorList>
    </citation>
    <scope>NUCLEOTIDE SEQUENCE</scope>
</reference>
<dbReference type="EMBL" id="KK785223">
    <property type="protein sequence ID" value="KDO46199.1"/>
    <property type="molecule type" value="Genomic_DNA"/>
</dbReference>
<dbReference type="SUPFAM" id="SSF101936">
    <property type="entry name" value="DNA-binding pseudobarrel domain"/>
    <property type="match status" value="2"/>
</dbReference>
<keyword evidence="2" id="KW-0805">Transcription regulation</keyword>
<feature type="domain" description="TF-B3" evidence="6">
    <location>
        <begin position="21"/>
        <end position="114"/>
    </location>
</feature>
<dbReference type="PANTHER" id="PTHR31920">
    <property type="entry name" value="B3 DOMAIN-CONTAINING"/>
    <property type="match status" value="1"/>
</dbReference>
<dbReference type="CDD" id="cd10017">
    <property type="entry name" value="B3_DNA"/>
    <property type="match status" value="2"/>
</dbReference>
<protein>
    <recommendedName>
        <fullName evidence="6">TF-B3 domain-containing protein</fullName>
    </recommendedName>
</protein>
<keyword evidence="5" id="KW-0539">Nucleus</keyword>
<dbReference type="GO" id="GO:0005634">
    <property type="term" value="C:nucleus"/>
    <property type="evidence" value="ECO:0007669"/>
    <property type="project" value="UniProtKB-SubCell"/>
</dbReference>
<name>A0A067DTA1_CITSI</name>
<evidence type="ECO:0000313" key="8">
    <source>
        <dbReference type="Proteomes" id="UP000027120"/>
    </source>
</evidence>
<evidence type="ECO:0000256" key="1">
    <source>
        <dbReference type="ARBA" id="ARBA00004123"/>
    </source>
</evidence>
<dbReference type="STRING" id="2711.A0A067DTA1"/>
<dbReference type="GO" id="GO:0003677">
    <property type="term" value="F:DNA binding"/>
    <property type="evidence" value="ECO:0007669"/>
    <property type="project" value="UniProtKB-KW"/>
</dbReference>
<keyword evidence="4" id="KW-0804">Transcription</keyword>
<dbReference type="SMART" id="SM01019">
    <property type="entry name" value="B3"/>
    <property type="match status" value="2"/>
</dbReference>
<evidence type="ECO:0000256" key="5">
    <source>
        <dbReference type="ARBA" id="ARBA00023242"/>
    </source>
</evidence>